<dbReference type="InterPro" id="IPR038501">
    <property type="entry name" value="Spore_GerAC_C_sf"/>
</dbReference>
<feature type="compositionally biased region" description="Basic and acidic residues" evidence="8">
    <location>
        <begin position="209"/>
        <end position="228"/>
    </location>
</feature>
<dbReference type="Gene3D" id="3.30.300.210">
    <property type="entry name" value="Nutrient germinant receptor protein C, domain 3"/>
    <property type="match status" value="1"/>
</dbReference>
<dbReference type="Proteomes" id="UP000001349">
    <property type="component" value="Chromosome"/>
</dbReference>
<dbReference type="Gene3D" id="6.20.190.10">
    <property type="entry name" value="Nutrient germinant receptor protein C, domain 1"/>
    <property type="match status" value="1"/>
</dbReference>
<keyword evidence="13" id="KW-1185">Reference proteome</keyword>
<dbReference type="NCBIfam" id="TIGR02887">
    <property type="entry name" value="spore_ger_x_C"/>
    <property type="match status" value="1"/>
</dbReference>
<dbReference type="PROSITE" id="PS51257">
    <property type="entry name" value="PROKAR_LIPOPROTEIN"/>
    <property type="match status" value="1"/>
</dbReference>
<accession>B8I6L3</accession>
<name>B8I6L3_RUMCH</name>
<keyword evidence="6" id="KW-0564">Palmitate</keyword>
<evidence type="ECO:0000256" key="2">
    <source>
        <dbReference type="ARBA" id="ARBA00007886"/>
    </source>
</evidence>
<organism evidence="12 13">
    <name type="scientific">Ruminiclostridium cellulolyticum (strain ATCC 35319 / DSM 5812 / JCM 6584 / H10)</name>
    <name type="common">Clostridium cellulolyticum</name>
    <dbReference type="NCBI Taxonomy" id="394503"/>
    <lineage>
        <taxon>Bacteria</taxon>
        <taxon>Bacillati</taxon>
        <taxon>Bacillota</taxon>
        <taxon>Clostridia</taxon>
        <taxon>Eubacteriales</taxon>
        <taxon>Oscillospiraceae</taxon>
        <taxon>Ruminiclostridium</taxon>
    </lineage>
</organism>
<evidence type="ECO:0000256" key="5">
    <source>
        <dbReference type="ARBA" id="ARBA00023136"/>
    </source>
</evidence>
<dbReference type="InterPro" id="IPR008844">
    <property type="entry name" value="Spore_GerAC-like"/>
</dbReference>
<evidence type="ECO:0000256" key="6">
    <source>
        <dbReference type="ARBA" id="ARBA00023139"/>
    </source>
</evidence>
<sequence length="399" mass="45481">MKEGKIMSKITRLFCIISCITIYMITLTGCYDSREIEDLAYVVAIGIDEADNNMFNLTFQTAVPKSITTGEGETTDIKSFKTDNFLSGFRKTGRYLSKKINLSHTKIIVVSEEIAKRGLLPFLNGLQNYMELRPNVNIIVSANGAKNYIESLQPKLTASPTKFYDMMFKSYQTDFRVPSSQLGDYLYRTDSSGSQPVTIYTEVDNSVIDSKKPEAGKPTEQQKEEKKNMSIKGLAVFNRDRMKGSLDSAETSLYALLTGSIDFIKLDVKDPLDERYKILSNIRKDRSSKTNIQVYGNRPQINVDLNLRADIEAVQSNIDYSDPAKSARVKKAYEDYLKNEMNNLLSKVSYKYKSDIFGFGQIAKMNYRSISQWDKIKWHEIFPNAVYRVRINVTVSDEE</sequence>
<keyword evidence="9" id="KW-0812">Transmembrane</keyword>
<dbReference type="PANTHER" id="PTHR35789:SF1">
    <property type="entry name" value="SPORE GERMINATION PROTEIN B3"/>
    <property type="match status" value="1"/>
</dbReference>
<dbReference type="PANTHER" id="PTHR35789">
    <property type="entry name" value="SPORE GERMINATION PROTEIN B3"/>
    <property type="match status" value="1"/>
</dbReference>
<evidence type="ECO:0000256" key="1">
    <source>
        <dbReference type="ARBA" id="ARBA00004635"/>
    </source>
</evidence>
<dbReference type="EMBL" id="CP001348">
    <property type="protein sequence ID" value="ACL74905.1"/>
    <property type="molecule type" value="Genomic_DNA"/>
</dbReference>
<dbReference type="Pfam" id="PF05504">
    <property type="entry name" value="Spore_GerAC"/>
    <property type="match status" value="1"/>
</dbReference>
<feature type="transmembrane region" description="Helical" evidence="9">
    <location>
        <begin position="12"/>
        <end position="29"/>
    </location>
</feature>
<feature type="region of interest" description="Disordered" evidence="8">
    <location>
        <begin position="208"/>
        <end position="228"/>
    </location>
</feature>
<gene>
    <name evidence="12" type="ordered locus">Ccel_0523</name>
</gene>
<evidence type="ECO:0000256" key="3">
    <source>
        <dbReference type="ARBA" id="ARBA00022544"/>
    </source>
</evidence>
<keyword evidence="3" id="KW-0309">Germination</keyword>
<comment type="similarity">
    <text evidence="2">Belongs to the GerABKC lipoprotein family.</text>
</comment>
<keyword evidence="5 9" id="KW-0472">Membrane</keyword>
<evidence type="ECO:0000256" key="8">
    <source>
        <dbReference type="SAM" id="MobiDB-lite"/>
    </source>
</evidence>
<dbReference type="GO" id="GO:0016020">
    <property type="term" value="C:membrane"/>
    <property type="evidence" value="ECO:0007669"/>
    <property type="project" value="UniProtKB-SubCell"/>
</dbReference>
<evidence type="ECO:0000256" key="4">
    <source>
        <dbReference type="ARBA" id="ARBA00022729"/>
    </source>
</evidence>
<proteinExistence type="inferred from homology"/>
<dbReference type="HOGENOM" id="CLU_051140_1_0_9"/>
<evidence type="ECO:0000259" key="10">
    <source>
        <dbReference type="Pfam" id="PF05504"/>
    </source>
</evidence>
<keyword evidence="4" id="KW-0732">Signal</keyword>
<evidence type="ECO:0000259" key="11">
    <source>
        <dbReference type="Pfam" id="PF25198"/>
    </source>
</evidence>
<dbReference type="KEGG" id="cce:Ccel_0523"/>
<comment type="subcellular location">
    <subcellularLocation>
        <location evidence="1">Membrane</location>
        <topology evidence="1">Lipid-anchor</topology>
    </subcellularLocation>
</comment>
<feature type="domain" description="Spore germination GerAC-like C-terminal" evidence="10">
    <location>
        <begin position="232"/>
        <end position="396"/>
    </location>
</feature>
<dbReference type="Pfam" id="PF25198">
    <property type="entry name" value="Spore_GerAC_N"/>
    <property type="match status" value="1"/>
</dbReference>
<protein>
    <submittedName>
        <fullName evidence="12">Germination protein, Ger(X)C family</fullName>
    </submittedName>
</protein>
<dbReference type="InterPro" id="IPR057336">
    <property type="entry name" value="GerAC_N"/>
</dbReference>
<dbReference type="STRING" id="394503.Ccel_0523"/>
<keyword evidence="9" id="KW-1133">Transmembrane helix</keyword>
<keyword evidence="7" id="KW-0449">Lipoprotein</keyword>
<reference evidence="12 13" key="1">
    <citation type="submission" date="2009-01" db="EMBL/GenBank/DDBJ databases">
        <title>Complete sequence of Clostridium cellulolyticum H10.</title>
        <authorList>
            <consortium name="US DOE Joint Genome Institute"/>
            <person name="Lucas S."/>
            <person name="Copeland A."/>
            <person name="Lapidus A."/>
            <person name="Glavina del Rio T."/>
            <person name="Dalin E."/>
            <person name="Tice H."/>
            <person name="Bruce D."/>
            <person name="Goodwin L."/>
            <person name="Pitluck S."/>
            <person name="Chertkov O."/>
            <person name="Saunders E."/>
            <person name="Brettin T."/>
            <person name="Detter J.C."/>
            <person name="Han C."/>
            <person name="Larimer F."/>
            <person name="Land M."/>
            <person name="Hauser L."/>
            <person name="Kyrpides N."/>
            <person name="Ivanova N."/>
            <person name="Zhou J."/>
            <person name="Richardson P."/>
        </authorList>
    </citation>
    <scope>NUCLEOTIDE SEQUENCE [LARGE SCALE GENOMIC DNA]</scope>
    <source>
        <strain evidence="13">ATCC 35319 / DSM 5812 / JCM 6584 / H10</strain>
    </source>
</reference>
<dbReference type="AlphaFoldDB" id="B8I6L3"/>
<evidence type="ECO:0000313" key="12">
    <source>
        <dbReference type="EMBL" id="ACL74905.1"/>
    </source>
</evidence>
<evidence type="ECO:0000256" key="9">
    <source>
        <dbReference type="SAM" id="Phobius"/>
    </source>
</evidence>
<feature type="domain" description="Spore germination protein N-terminal" evidence="11">
    <location>
        <begin position="32"/>
        <end position="201"/>
    </location>
</feature>
<evidence type="ECO:0000313" key="13">
    <source>
        <dbReference type="Proteomes" id="UP000001349"/>
    </source>
</evidence>
<evidence type="ECO:0000256" key="7">
    <source>
        <dbReference type="ARBA" id="ARBA00023288"/>
    </source>
</evidence>
<dbReference type="eggNOG" id="ENOG5033PFQ">
    <property type="taxonomic scope" value="Bacteria"/>
</dbReference>
<dbReference type="GO" id="GO:0009847">
    <property type="term" value="P:spore germination"/>
    <property type="evidence" value="ECO:0007669"/>
    <property type="project" value="InterPro"/>
</dbReference>
<dbReference type="InterPro" id="IPR046953">
    <property type="entry name" value="Spore_GerAC-like_C"/>
</dbReference>